<sequence>MEADGIDIAKLTPGRGKPKESPWKIVYRWLRMKWIWQSLVEKADKHCQWIDFLHPENHLGIVIPPPRQKRQLQVKAAYSMRIDLLHSSRNLLLLNQGWKTKYVLTPSIAFAPKCQLNGEPMWIPQDGSSLRECKEWINFDTPGKEEFVGIVLDEDLDFDWLDLRDDNHVPTWDETRLYQLWSYLEGKENWQVFYQAFDVVG</sequence>
<protein>
    <submittedName>
        <fullName evidence="1">Uncharacterized protein</fullName>
    </submittedName>
</protein>
<evidence type="ECO:0000313" key="2">
    <source>
        <dbReference type="Proteomes" id="UP001050975"/>
    </source>
</evidence>
<gene>
    <name evidence="1" type="ORF">MiSe_19180</name>
</gene>
<name>A0AAV3XAN5_9CYAN</name>
<comment type="caution">
    <text evidence="1">The sequence shown here is derived from an EMBL/GenBank/DDBJ whole genome shotgun (WGS) entry which is preliminary data.</text>
</comment>
<dbReference type="EMBL" id="BLAY01000023">
    <property type="protein sequence ID" value="GET37165.1"/>
    <property type="molecule type" value="Genomic_DNA"/>
</dbReference>
<dbReference type="Proteomes" id="UP001050975">
    <property type="component" value="Unassembled WGS sequence"/>
</dbReference>
<dbReference type="RefSeq" id="WP_226578180.1">
    <property type="nucleotide sequence ID" value="NZ_BLAY01000023.1"/>
</dbReference>
<proteinExistence type="predicted"/>
<accession>A0AAV3XAN5</accession>
<evidence type="ECO:0000313" key="1">
    <source>
        <dbReference type="EMBL" id="GET37165.1"/>
    </source>
</evidence>
<keyword evidence="2" id="KW-1185">Reference proteome</keyword>
<dbReference type="AlphaFoldDB" id="A0AAV3XAN5"/>
<organism evidence="1 2">
    <name type="scientific">Microseira wollei NIES-4236</name>
    <dbReference type="NCBI Taxonomy" id="2530354"/>
    <lineage>
        <taxon>Bacteria</taxon>
        <taxon>Bacillati</taxon>
        <taxon>Cyanobacteriota</taxon>
        <taxon>Cyanophyceae</taxon>
        <taxon>Oscillatoriophycideae</taxon>
        <taxon>Aerosakkonematales</taxon>
        <taxon>Aerosakkonemataceae</taxon>
        <taxon>Microseira</taxon>
    </lineage>
</organism>
<reference evidence="1" key="1">
    <citation type="submission" date="2019-10" db="EMBL/GenBank/DDBJ databases">
        <title>Draft genome sequece of Microseira wollei NIES-4236.</title>
        <authorList>
            <person name="Yamaguchi H."/>
            <person name="Suzuki S."/>
            <person name="Kawachi M."/>
        </authorList>
    </citation>
    <scope>NUCLEOTIDE SEQUENCE</scope>
    <source>
        <strain evidence="1">NIES-4236</strain>
    </source>
</reference>